<dbReference type="EMBL" id="ML993946">
    <property type="protein sequence ID" value="KAF2202178.1"/>
    <property type="molecule type" value="Genomic_DNA"/>
</dbReference>
<dbReference type="PANTHER" id="PTHR42774:SF3">
    <property type="entry name" value="KETOHEXOKINASE"/>
    <property type="match status" value="1"/>
</dbReference>
<sequence length="332" mass="37572">MKHLVCVGACYVDTILTVDHYPAEDQKLRASAMIKRRGGNCPNTLEILQQLIDERVITLRLMSVLPHETSKATEFIAESLARVNLHHMCIYRPYQNEAASSYIIRSEATDTRTIVNYNNLDEMTMEEFEHHVTRDLRWRRNAEDWYHFEGRIPDVTLQCIQSLLKRENAAFKVSVEIEKPGREGLKGLAAVADVVFYSRSWALGEGYQSARECLLEQINRTLPGTLLCCTWGCEGALAVRKTLGGPHSWAAVEGLKSARLVIDTVGAGDTFIAGMLYGLNVHPFDWTLQQKLEFANELAGRKVREHGFTGIWVVDFQAAFERSQELKPGADW</sequence>
<dbReference type="PANTHER" id="PTHR42774">
    <property type="entry name" value="PHOSPHOTRANSFERASE SYSTEM TRANSPORT PROTEIN"/>
    <property type="match status" value="1"/>
</dbReference>
<proteinExistence type="predicted"/>
<keyword evidence="5" id="KW-1185">Reference proteome</keyword>
<evidence type="ECO:0000256" key="1">
    <source>
        <dbReference type="ARBA" id="ARBA00022679"/>
    </source>
</evidence>
<dbReference type="AlphaFoldDB" id="A0A9P4MWH7"/>
<dbReference type="InterPro" id="IPR052562">
    <property type="entry name" value="Ketohexokinase-related"/>
</dbReference>
<keyword evidence="2" id="KW-0418">Kinase</keyword>
<dbReference type="InterPro" id="IPR002173">
    <property type="entry name" value="Carboh/pur_kinase_PfkB_CS"/>
</dbReference>
<keyword evidence="1" id="KW-0808">Transferase</keyword>
<gene>
    <name evidence="4" type="ORF">GQ43DRAFT_369684</name>
</gene>
<reference evidence="4" key="1">
    <citation type="journal article" date="2020" name="Stud. Mycol.">
        <title>101 Dothideomycetes genomes: a test case for predicting lifestyles and emergence of pathogens.</title>
        <authorList>
            <person name="Haridas S."/>
            <person name="Albert R."/>
            <person name="Binder M."/>
            <person name="Bloem J."/>
            <person name="Labutti K."/>
            <person name="Salamov A."/>
            <person name="Andreopoulos B."/>
            <person name="Baker S."/>
            <person name="Barry K."/>
            <person name="Bills G."/>
            <person name="Bluhm B."/>
            <person name="Cannon C."/>
            <person name="Castanera R."/>
            <person name="Culley D."/>
            <person name="Daum C."/>
            <person name="Ezra D."/>
            <person name="Gonzalez J."/>
            <person name="Henrissat B."/>
            <person name="Kuo A."/>
            <person name="Liang C."/>
            <person name="Lipzen A."/>
            <person name="Lutzoni F."/>
            <person name="Magnuson J."/>
            <person name="Mondo S."/>
            <person name="Nolan M."/>
            <person name="Ohm R."/>
            <person name="Pangilinan J."/>
            <person name="Park H.-J."/>
            <person name="Ramirez L."/>
            <person name="Alfaro M."/>
            <person name="Sun H."/>
            <person name="Tritt A."/>
            <person name="Yoshinaga Y."/>
            <person name="Zwiers L.-H."/>
            <person name="Turgeon B."/>
            <person name="Goodwin S."/>
            <person name="Spatafora J."/>
            <person name="Crous P."/>
            <person name="Grigoriev I."/>
        </authorList>
    </citation>
    <scope>NUCLEOTIDE SEQUENCE</scope>
    <source>
        <strain evidence="4">ATCC 74209</strain>
    </source>
</reference>
<evidence type="ECO:0000259" key="3">
    <source>
        <dbReference type="Pfam" id="PF00294"/>
    </source>
</evidence>
<evidence type="ECO:0000256" key="2">
    <source>
        <dbReference type="ARBA" id="ARBA00022777"/>
    </source>
</evidence>
<dbReference type="InterPro" id="IPR011611">
    <property type="entry name" value="PfkB_dom"/>
</dbReference>
<dbReference type="Pfam" id="PF00294">
    <property type="entry name" value="PfkB"/>
    <property type="match status" value="1"/>
</dbReference>
<dbReference type="GO" id="GO:0016301">
    <property type="term" value="F:kinase activity"/>
    <property type="evidence" value="ECO:0007669"/>
    <property type="project" value="UniProtKB-KW"/>
</dbReference>
<accession>A0A9P4MWH7</accession>
<evidence type="ECO:0000313" key="4">
    <source>
        <dbReference type="EMBL" id="KAF2202178.1"/>
    </source>
</evidence>
<name>A0A9P4MWH7_9PLEO</name>
<organism evidence="4 5">
    <name type="scientific">Delitschia confertaspora ATCC 74209</name>
    <dbReference type="NCBI Taxonomy" id="1513339"/>
    <lineage>
        <taxon>Eukaryota</taxon>
        <taxon>Fungi</taxon>
        <taxon>Dikarya</taxon>
        <taxon>Ascomycota</taxon>
        <taxon>Pezizomycotina</taxon>
        <taxon>Dothideomycetes</taxon>
        <taxon>Pleosporomycetidae</taxon>
        <taxon>Pleosporales</taxon>
        <taxon>Delitschiaceae</taxon>
        <taxon>Delitschia</taxon>
    </lineage>
</organism>
<dbReference type="InterPro" id="IPR029056">
    <property type="entry name" value="Ribokinase-like"/>
</dbReference>
<feature type="domain" description="Carbohydrate kinase PfkB" evidence="3">
    <location>
        <begin position="1"/>
        <end position="308"/>
    </location>
</feature>
<comment type="caution">
    <text evidence="4">The sequence shown here is derived from an EMBL/GenBank/DDBJ whole genome shotgun (WGS) entry which is preliminary data.</text>
</comment>
<dbReference type="PROSITE" id="PS00584">
    <property type="entry name" value="PFKB_KINASES_2"/>
    <property type="match status" value="1"/>
</dbReference>
<protein>
    <submittedName>
        <fullName evidence="4">Ribokinase-like protein</fullName>
    </submittedName>
</protein>
<dbReference type="SUPFAM" id="SSF53613">
    <property type="entry name" value="Ribokinase-like"/>
    <property type="match status" value="1"/>
</dbReference>
<dbReference type="OrthoDB" id="204058at2759"/>
<dbReference type="Proteomes" id="UP000799536">
    <property type="component" value="Unassembled WGS sequence"/>
</dbReference>
<dbReference type="Gene3D" id="3.40.1190.20">
    <property type="match status" value="1"/>
</dbReference>
<evidence type="ECO:0000313" key="5">
    <source>
        <dbReference type="Proteomes" id="UP000799536"/>
    </source>
</evidence>